<organism evidence="1 2">
    <name type="scientific">Dothidotthia symphoricarpi CBS 119687</name>
    <dbReference type="NCBI Taxonomy" id="1392245"/>
    <lineage>
        <taxon>Eukaryota</taxon>
        <taxon>Fungi</taxon>
        <taxon>Dikarya</taxon>
        <taxon>Ascomycota</taxon>
        <taxon>Pezizomycotina</taxon>
        <taxon>Dothideomycetes</taxon>
        <taxon>Pleosporomycetidae</taxon>
        <taxon>Pleosporales</taxon>
        <taxon>Dothidotthiaceae</taxon>
        <taxon>Dothidotthia</taxon>
    </lineage>
</organism>
<dbReference type="RefSeq" id="XP_033518130.1">
    <property type="nucleotide sequence ID" value="XM_033662134.1"/>
</dbReference>
<evidence type="ECO:0000313" key="1">
    <source>
        <dbReference type="EMBL" id="KAF2123736.1"/>
    </source>
</evidence>
<dbReference type="EMBL" id="ML977522">
    <property type="protein sequence ID" value="KAF2123736.1"/>
    <property type="molecule type" value="Genomic_DNA"/>
</dbReference>
<protein>
    <submittedName>
        <fullName evidence="1">Uncharacterized protein</fullName>
    </submittedName>
</protein>
<reference evidence="1" key="1">
    <citation type="journal article" date="2020" name="Stud. Mycol.">
        <title>101 Dothideomycetes genomes: a test case for predicting lifestyles and emergence of pathogens.</title>
        <authorList>
            <person name="Haridas S."/>
            <person name="Albert R."/>
            <person name="Binder M."/>
            <person name="Bloem J."/>
            <person name="Labutti K."/>
            <person name="Salamov A."/>
            <person name="Andreopoulos B."/>
            <person name="Baker S."/>
            <person name="Barry K."/>
            <person name="Bills G."/>
            <person name="Bluhm B."/>
            <person name="Cannon C."/>
            <person name="Castanera R."/>
            <person name="Culley D."/>
            <person name="Daum C."/>
            <person name="Ezra D."/>
            <person name="Gonzalez J."/>
            <person name="Henrissat B."/>
            <person name="Kuo A."/>
            <person name="Liang C."/>
            <person name="Lipzen A."/>
            <person name="Lutzoni F."/>
            <person name="Magnuson J."/>
            <person name="Mondo S."/>
            <person name="Nolan M."/>
            <person name="Ohm R."/>
            <person name="Pangilinan J."/>
            <person name="Park H.-J."/>
            <person name="Ramirez L."/>
            <person name="Alfaro M."/>
            <person name="Sun H."/>
            <person name="Tritt A."/>
            <person name="Yoshinaga Y."/>
            <person name="Zwiers L.-H."/>
            <person name="Turgeon B."/>
            <person name="Goodwin S."/>
            <person name="Spatafora J."/>
            <person name="Crous P."/>
            <person name="Grigoriev I."/>
        </authorList>
    </citation>
    <scope>NUCLEOTIDE SEQUENCE</scope>
    <source>
        <strain evidence="1">CBS 119687</strain>
    </source>
</reference>
<dbReference type="Proteomes" id="UP000799771">
    <property type="component" value="Unassembled WGS sequence"/>
</dbReference>
<gene>
    <name evidence="1" type="ORF">P153DRAFT_145199</name>
</gene>
<dbReference type="GeneID" id="54402566"/>
<proteinExistence type="predicted"/>
<sequence>MQRRALQRWMCVGKQTRCTNQNADPEHFPIRLRLFEAVRSGTSRYDPAITREFSMSSVRYLESKNLVHDSLICSNILLYVDGLVRISSSHPFLPWVLISDQMTNCTGELPLVSR</sequence>
<accession>A0A6A5ZWR3</accession>
<dbReference type="OrthoDB" id="4062651at2759"/>
<evidence type="ECO:0000313" key="2">
    <source>
        <dbReference type="Proteomes" id="UP000799771"/>
    </source>
</evidence>
<name>A0A6A5ZWR3_9PLEO</name>
<keyword evidence="2" id="KW-1185">Reference proteome</keyword>
<dbReference type="AlphaFoldDB" id="A0A6A5ZWR3"/>